<feature type="transmembrane region" description="Helical" evidence="1">
    <location>
        <begin position="6"/>
        <end position="29"/>
    </location>
</feature>
<dbReference type="PANTHER" id="PTHR34703:SF1">
    <property type="entry name" value="ANTIPORTER SUBUNIT MNHG2-RELATED"/>
    <property type="match status" value="1"/>
</dbReference>
<keyword evidence="1" id="KW-1133">Transmembrane helix</keyword>
<dbReference type="EMBL" id="CP094929">
    <property type="protein sequence ID" value="UOM51921.1"/>
    <property type="molecule type" value="Genomic_DNA"/>
</dbReference>
<feature type="transmembrane region" description="Helical" evidence="1">
    <location>
        <begin position="67"/>
        <end position="90"/>
    </location>
</feature>
<organism evidence="2 3">
    <name type="scientific">Sphaerochaeta associata</name>
    <dbReference type="NCBI Taxonomy" id="1129264"/>
    <lineage>
        <taxon>Bacteria</taxon>
        <taxon>Pseudomonadati</taxon>
        <taxon>Spirochaetota</taxon>
        <taxon>Spirochaetia</taxon>
        <taxon>Spirochaetales</taxon>
        <taxon>Sphaerochaetaceae</taxon>
        <taxon>Sphaerochaeta</taxon>
    </lineage>
</organism>
<gene>
    <name evidence="2" type="primary">mnhG</name>
    <name evidence="2" type="ORF">MUG09_03910</name>
</gene>
<protein>
    <submittedName>
        <fullName evidence="2">Monovalent cation/H(+) antiporter subunit G</fullName>
    </submittedName>
</protein>
<sequence>MIIREILSLIAFLIGTAFGIVGMIGLFRFKDPYSRLHAGSLCATTAVFSYLIALLLLSPSLASTARLIILIVFFLISAPTGSSIVARFIWESEDAEKHRSSMAKEDKSL</sequence>
<accession>A0ABY4DJ84</accession>
<dbReference type="InterPro" id="IPR005133">
    <property type="entry name" value="PhaG_MnhG_YufB"/>
</dbReference>
<reference evidence="3" key="1">
    <citation type="journal article" date="2024" name="J Bioinform Genom">
        <title>Complete genome sequence of the type strain bacterium Sphaerochaeta associata GLS2t (VKM B-2742)t.</title>
        <authorList>
            <person name="Troshina O.Y."/>
            <person name="Tepeeva A.N."/>
            <person name="Arzamasceva V.O."/>
            <person name="Whitman W.B."/>
            <person name="Varghese N."/>
            <person name="Shapiro N."/>
            <person name="Woyke T."/>
            <person name="Kripides N.C."/>
            <person name="Vasilenko O.V."/>
        </authorList>
    </citation>
    <scope>NUCLEOTIDE SEQUENCE [LARGE SCALE GENOMIC DNA]</scope>
    <source>
        <strain evidence="3">GLS2T</strain>
    </source>
</reference>
<evidence type="ECO:0000256" key="1">
    <source>
        <dbReference type="SAM" id="Phobius"/>
    </source>
</evidence>
<name>A0ABY4DJ84_9SPIR</name>
<keyword evidence="3" id="KW-1185">Reference proteome</keyword>
<feature type="transmembrane region" description="Helical" evidence="1">
    <location>
        <begin position="41"/>
        <end position="61"/>
    </location>
</feature>
<evidence type="ECO:0000313" key="2">
    <source>
        <dbReference type="EMBL" id="UOM51921.1"/>
    </source>
</evidence>
<proteinExistence type="predicted"/>
<keyword evidence="1" id="KW-0812">Transmembrane</keyword>
<dbReference type="Pfam" id="PF03334">
    <property type="entry name" value="PhaG_MnhG_YufB"/>
    <property type="match status" value="1"/>
</dbReference>
<dbReference type="RefSeq" id="WP_244773772.1">
    <property type="nucleotide sequence ID" value="NZ_CP094929.1"/>
</dbReference>
<dbReference type="PANTHER" id="PTHR34703">
    <property type="entry name" value="ANTIPORTER SUBUNIT MNHG2-RELATED"/>
    <property type="match status" value="1"/>
</dbReference>
<evidence type="ECO:0000313" key="3">
    <source>
        <dbReference type="Proteomes" id="UP000829708"/>
    </source>
</evidence>
<dbReference type="NCBIfam" id="TIGR01300">
    <property type="entry name" value="CPA3_mnhG_phaG"/>
    <property type="match status" value="1"/>
</dbReference>
<dbReference type="Proteomes" id="UP000829708">
    <property type="component" value="Chromosome"/>
</dbReference>
<keyword evidence="1" id="KW-0472">Membrane</keyword>